<evidence type="ECO:0000259" key="1">
    <source>
        <dbReference type="Pfam" id="PF09951"/>
    </source>
</evidence>
<gene>
    <name evidence="2" type="ORF">GCM10010970_18060</name>
</gene>
<dbReference type="Pfam" id="PF09951">
    <property type="entry name" value="Imm33"/>
    <property type="match status" value="1"/>
</dbReference>
<comment type="caution">
    <text evidence="2">The sequence shown here is derived from an EMBL/GenBank/DDBJ whole genome shotgun (WGS) entry which is preliminary data.</text>
</comment>
<evidence type="ECO:0000313" key="3">
    <source>
        <dbReference type="Proteomes" id="UP000637267"/>
    </source>
</evidence>
<organism evidence="2 3">
    <name type="scientific">Silvimonas iriomotensis</name>
    <dbReference type="NCBI Taxonomy" id="449662"/>
    <lineage>
        <taxon>Bacteria</taxon>
        <taxon>Pseudomonadati</taxon>
        <taxon>Pseudomonadota</taxon>
        <taxon>Betaproteobacteria</taxon>
        <taxon>Neisseriales</taxon>
        <taxon>Chitinibacteraceae</taxon>
        <taxon>Silvimonas</taxon>
    </lineage>
</organism>
<protein>
    <recommendedName>
        <fullName evidence="1">Immunity protein Imm33 domain-containing protein</fullName>
    </recommendedName>
</protein>
<dbReference type="PANTHER" id="PTHR38743">
    <property type="entry name" value="SIMILAR TO GLYOXYLASE I FAMILY PROTEIN"/>
    <property type="match status" value="1"/>
</dbReference>
<proteinExistence type="predicted"/>
<dbReference type="RefSeq" id="WP_188703946.1">
    <property type="nucleotide sequence ID" value="NZ_BMLX01000002.1"/>
</dbReference>
<dbReference type="EMBL" id="BMLX01000002">
    <property type="protein sequence ID" value="GGP21009.1"/>
    <property type="molecule type" value="Genomic_DNA"/>
</dbReference>
<sequence length="196" mass="20743">MANWSLDGAAAVATQFPYTFNAPSEPALQALVPGQRVQLGVKVAGGTQPLPAAVTIKLVSGAGQFGGTFDSPVVEAGINTGDSVAFAHGHILRIENDTTPNPLAKYQTYCLVSNQIMKQGRPVGFLYREEADTKEDSGWCMTAGDESEEYMNSPANVSYVTLGALLNVDDSIVNLLDSPAGSEFVRVGETRMFVAP</sequence>
<accession>A0ABQ2P8U7</accession>
<dbReference type="InterPro" id="IPR018689">
    <property type="entry name" value="Imm33_dom"/>
</dbReference>
<reference evidence="3" key="1">
    <citation type="journal article" date="2019" name="Int. J. Syst. Evol. Microbiol.">
        <title>The Global Catalogue of Microorganisms (GCM) 10K type strain sequencing project: providing services to taxonomists for standard genome sequencing and annotation.</title>
        <authorList>
            <consortium name="The Broad Institute Genomics Platform"/>
            <consortium name="The Broad Institute Genome Sequencing Center for Infectious Disease"/>
            <person name="Wu L."/>
            <person name="Ma J."/>
        </authorList>
    </citation>
    <scope>NUCLEOTIDE SEQUENCE [LARGE SCALE GENOMIC DNA]</scope>
    <source>
        <strain evidence="3">CGMCC 1.8859</strain>
    </source>
</reference>
<feature type="domain" description="Immunity protein Imm33" evidence="1">
    <location>
        <begin position="110"/>
        <end position="191"/>
    </location>
</feature>
<dbReference type="Proteomes" id="UP000637267">
    <property type="component" value="Unassembled WGS sequence"/>
</dbReference>
<evidence type="ECO:0000313" key="2">
    <source>
        <dbReference type="EMBL" id="GGP21009.1"/>
    </source>
</evidence>
<name>A0ABQ2P8U7_9NEIS</name>
<dbReference type="PANTHER" id="PTHR38743:SF2">
    <property type="entry name" value="DUF2185 DOMAIN-CONTAINING PROTEIN"/>
    <property type="match status" value="1"/>
</dbReference>
<keyword evidence="3" id="KW-1185">Reference proteome</keyword>